<sequence>MAPSATHPGGQDPVIIVVTEGPPAYPAADSRLSAYKLSVGTGASLPQCEATSLPDCMRDLRAIPRVRCWDEHGIMLVSSDNWCLLVPRHVIRSSSEALSQVLGRFKFQDYSSVIKFFNYHSETAAVLDAFFTFVVRGTFRFPDNPCETTDTRCIFLGHLCAFMDRYRCVRARDNLLNEFFVTFVLGSVRYLVEAFILGALARDVRFCCLVLEQDEARAVQDAATAARLTGDADLALAALQYPFSDETAYVRCFRRVDVSLLSRAVHDIVPNEYLCGLLQMLNPEGGVRLAERFAELMQSK</sequence>
<organism evidence="1 2">
    <name type="scientific">Vanrija pseudolonga</name>
    <dbReference type="NCBI Taxonomy" id="143232"/>
    <lineage>
        <taxon>Eukaryota</taxon>
        <taxon>Fungi</taxon>
        <taxon>Dikarya</taxon>
        <taxon>Basidiomycota</taxon>
        <taxon>Agaricomycotina</taxon>
        <taxon>Tremellomycetes</taxon>
        <taxon>Trichosporonales</taxon>
        <taxon>Trichosporonaceae</taxon>
        <taxon>Vanrija</taxon>
    </lineage>
</organism>
<dbReference type="GeneID" id="87807361"/>
<evidence type="ECO:0000313" key="1">
    <source>
        <dbReference type="EMBL" id="WOO80595.1"/>
    </source>
</evidence>
<dbReference type="RefSeq" id="XP_062626627.1">
    <property type="nucleotide sequence ID" value="XM_062770643.1"/>
</dbReference>
<name>A0AAF1BK39_9TREE</name>
<protein>
    <submittedName>
        <fullName evidence="1">Uncharacterized protein</fullName>
    </submittedName>
</protein>
<keyword evidence="2" id="KW-1185">Reference proteome</keyword>
<dbReference type="Proteomes" id="UP000827549">
    <property type="component" value="Chromosome 3"/>
</dbReference>
<reference evidence="1" key="1">
    <citation type="submission" date="2023-10" db="EMBL/GenBank/DDBJ databases">
        <authorList>
            <person name="Noh H."/>
        </authorList>
    </citation>
    <scope>NUCLEOTIDE SEQUENCE</scope>
    <source>
        <strain evidence="1">DUCC4014</strain>
    </source>
</reference>
<dbReference type="AlphaFoldDB" id="A0AAF1BK39"/>
<gene>
    <name evidence="1" type="ORF">LOC62_03G004121</name>
</gene>
<accession>A0AAF1BK39</accession>
<evidence type="ECO:0000313" key="2">
    <source>
        <dbReference type="Proteomes" id="UP000827549"/>
    </source>
</evidence>
<dbReference type="EMBL" id="CP086716">
    <property type="protein sequence ID" value="WOO80595.1"/>
    <property type="molecule type" value="Genomic_DNA"/>
</dbReference>
<proteinExistence type="predicted"/>